<dbReference type="PANTHER" id="PTHR46577:SF1">
    <property type="entry name" value="HTH-TYPE TRANSCRIPTIONAL REGULATORY PROTEIN GABR"/>
    <property type="match status" value="1"/>
</dbReference>
<dbReference type="Gene3D" id="3.40.640.10">
    <property type="entry name" value="Type I PLP-dependent aspartate aminotransferase-like (Major domain)"/>
    <property type="match status" value="1"/>
</dbReference>
<dbReference type="GO" id="GO:0030170">
    <property type="term" value="F:pyridoxal phosphate binding"/>
    <property type="evidence" value="ECO:0007669"/>
    <property type="project" value="InterPro"/>
</dbReference>
<dbReference type="PANTHER" id="PTHR46577">
    <property type="entry name" value="HTH-TYPE TRANSCRIPTIONAL REGULATORY PROTEIN GABR"/>
    <property type="match status" value="1"/>
</dbReference>
<dbReference type="Proteomes" id="UP000295277">
    <property type="component" value="Unassembled WGS sequence"/>
</dbReference>
<organism evidence="2 3">
    <name type="scientific">Rhodovulum steppense</name>
    <dbReference type="NCBI Taxonomy" id="540251"/>
    <lineage>
        <taxon>Bacteria</taxon>
        <taxon>Pseudomonadati</taxon>
        <taxon>Pseudomonadota</taxon>
        <taxon>Alphaproteobacteria</taxon>
        <taxon>Rhodobacterales</taxon>
        <taxon>Paracoccaceae</taxon>
        <taxon>Rhodovulum</taxon>
    </lineage>
</organism>
<feature type="domain" description="Aminotransferase class I/classII large" evidence="1">
    <location>
        <begin position="98"/>
        <end position="365"/>
    </location>
</feature>
<dbReference type="AlphaFoldDB" id="A0A4R1YWD5"/>
<comment type="caution">
    <text evidence="2">The sequence shown here is derived from an EMBL/GenBank/DDBJ whole genome shotgun (WGS) entry which is preliminary data.</text>
</comment>
<evidence type="ECO:0000313" key="3">
    <source>
        <dbReference type="Proteomes" id="UP000295277"/>
    </source>
</evidence>
<dbReference type="Pfam" id="PF00155">
    <property type="entry name" value="Aminotran_1_2"/>
    <property type="match status" value="1"/>
</dbReference>
<dbReference type="InterPro" id="IPR015424">
    <property type="entry name" value="PyrdxlP-dep_Trfase"/>
</dbReference>
<dbReference type="InterPro" id="IPR051446">
    <property type="entry name" value="HTH_trans_reg/aminotransferase"/>
</dbReference>
<name>A0A4R1YWD5_9RHOB</name>
<dbReference type="InterPro" id="IPR015421">
    <property type="entry name" value="PyrdxlP-dep_Trfase_major"/>
</dbReference>
<sequence>MPSRADESVLHFLVGGAEDVVGVAEGSTVMTIETLPALCPARAPWNKGRIMGQKLPLQPKHVWSTPPAPGKLGGGTADDKTLRDLRGLFREALMRPPPEFLHYGDPFGDVSLRREIVDYLRATRGIRAGVDQVMITSGTQSALSLIGRALMQPKSRIWVEDPCYPQALNLFRSLGLTIIPVPVDQDGLDPAAGMLAAPEAEAVYLTPSHQFPLGATLSMPRRLALLDWAQGAGAWIIEDDYDSEYRFTGPPLAALHGIDRAGRVIYLGTFSKALAPGLRLGYAVLPVEVVETVRRLRDLTDRYPNPLIETVLARFMSEGQYAAHLRRARKRCRMARDALVEGLSAAPLDVMIPDQGLHLIAYARGDEADAELQRLGQAGGLSSRRLSQMFLKAPAQQGLVIGYSGFETAEIRAAAYGATRAITSGGRE</sequence>
<dbReference type="SUPFAM" id="SSF53383">
    <property type="entry name" value="PLP-dependent transferases"/>
    <property type="match status" value="1"/>
</dbReference>
<protein>
    <submittedName>
        <fullName evidence="2">GntR family transcriptional regulator</fullName>
    </submittedName>
</protein>
<reference evidence="2 3" key="1">
    <citation type="submission" date="2019-03" db="EMBL/GenBank/DDBJ databases">
        <title>Genomic Encyclopedia of Type Strains, Phase IV (KMG-IV): sequencing the most valuable type-strain genomes for metagenomic binning, comparative biology and taxonomic classification.</title>
        <authorList>
            <person name="Goeker M."/>
        </authorList>
    </citation>
    <scope>NUCLEOTIDE SEQUENCE [LARGE SCALE GENOMIC DNA]</scope>
    <source>
        <strain evidence="2 3">DSM 21153</strain>
    </source>
</reference>
<dbReference type="CDD" id="cd00609">
    <property type="entry name" value="AAT_like"/>
    <property type="match status" value="1"/>
</dbReference>
<dbReference type="EMBL" id="SLVM01000007">
    <property type="protein sequence ID" value="TCM85479.1"/>
    <property type="molecule type" value="Genomic_DNA"/>
</dbReference>
<evidence type="ECO:0000259" key="1">
    <source>
        <dbReference type="Pfam" id="PF00155"/>
    </source>
</evidence>
<accession>A0A4R1YWD5</accession>
<proteinExistence type="predicted"/>
<gene>
    <name evidence="2" type="ORF">EV216_10753</name>
</gene>
<evidence type="ECO:0000313" key="2">
    <source>
        <dbReference type="EMBL" id="TCM85479.1"/>
    </source>
</evidence>
<keyword evidence="3" id="KW-1185">Reference proteome</keyword>
<dbReference type="InterPro" id="IPR004839">
    <property type="entry name" value="Aminotransferase_I/II_large"/>
</dbReference>